<comment type="caution">
    <text evidence="7">The sequence shown here is derived from an EMBL/GenBank/DDBJ whole genome shotgun (WGS) entry which is preliminary data.</text>
</comment>
<evidence type="ECO:0000256" key="3">
    <source>
        <dbReference type="ARBA" id="ARBA00022475"/>
    </source>
</evidence>
<dbReference type="Proteomes" id="UP000319980">
    <property type="component" value="Unassembled WGS sequence"/>
</dbReference>
<keyword evidence="4" id="KW-0997">Cell inner membrane</keyword>
<sequence>MSAAMTNATLRTLRIGFMPLVDCAPLVAASRLGLDRRHGLQFELQRQGSWAALRDKLLSGELDAAHALAGMVYGIETGIGGPQGPMAVLMVLNQNGQAIVLAPEAARRLREGANLREALGVPQRRPVLAQTFPTGTHALWLYYWLAAQGVDPLHEIRAVTLPPPEMPDALARGEIEGYCAGEPWSAQAEAIGAGARVIRSGELWPGHPEKVLACRRQFAALEPELATALTAAVLDACRWLDEDPQHRRQAAQWLAQDAVIGLPVERLSACLLPSSDAARGTGLRFHGDGEVNFPWLSDGRWFLHQFRRWGWLPADAADDDALLAEMHRIDSYRLAALQVGVPLPRGETRRSVLFDGMRWE</sequence>
<keyword evidence="3" id="KW-1003">Cell membrane</keyword>
<organism evidence="7 8">
    <name type="scientific">Luteimonas marina</name>
    <dbReference type="NCBI Taxonomy" id="488485"/>
    <lineage>
        <taxon>Bacteria</taxon>
        <taxon>Pseudomonadati</taxon>
        <taxon>Pseudomonadota</taxon>
        <taxon>Gammaproteobacteria</taxon>
        <taxon>Lysobacterales</taxon>
        <taxon>Lysobacteraceae</taxon>
        <taxon>Luteimonas</taxon>
    </lineage>
</organism>
<dbReference type="Gene3D" id="3.40.190.10">
    <property type="entry name" value="Periplasmic binding protein-like II"/>
    <property type="match status" value="2"/>
</dbReference>
<evidence type="ECO:0000313" key="8">
    <source>
        <dbReference type="Proteomes" id="UP000319980"/>
    </source>
</evidence>
<proteinExistence type="predicted"/>
<keyword evidence="6" id="KW-0472">Membrane</keyword>
<gene>
    <name evidence="7" type="ORF">FQY83_13050</name>
</gene>
<keyword evidence="5" id="KW-0732">Signal</keyword>
<dbReference type="CDD" id="cd13553">
    <property type="entry name" value="PBP2_NrtA_CpmA_like"/>
    <property type="match status" value="1"/>
</dbReference>
<keyword evidence="2" id="KW-0813">Transport</keyword>
<dbReference type="PANTHER" id="PTHR30024:SF7">
    <property type="entry name" value="NITRATE_NITRITE BINDING PROTEIN NRTA"/>
    <property type="match status" value="1"/>
</dbReference>
<comment type="subcellular location">
    <subcellularLocation>
        <location evidence="1">Endomembrane system</location>
    </subcellularLocation>
</comment>
<evidence type="ECO:0000256" key="6">
    <source>
        <dbReference type="ARBA" id="ARBA00023136"/>
    </source>
</evidence>
<dbReference type="SUPFAM" id="SSF53850">
    <property type="entry name" value="Periplasmic binding protein-like II"/>
    <property type="match status" value="1"/>
</dbReference>
<keyword evidence="8" id="KW-1185">Reference proteome</keyword>
<evidence type="ECO:0000313" key="7">
    <source>
        <dbReference type="EMBL" id="TWT19278.1"/>
    </source>
</evidence>
<evidence type="ECO:0000256" key="5">
    <source>
        <dbReference type="ARBA" id="ARBA00022729"/>
    </source>
</evidence>
<dbReference type="InterPro" id="IPR044527">
    <property type="entry name" value="NrtA/CpmA_ABC-bd_dom"/>
</dbReference>
<evidence type="ECO:0000256" key="1">
    <source>
        <dbReference type="ARBA" id="ARBA00004308"/>
    </source>
</evidence>
<dbReference type="PANTHER" id="PTHR30024">
    <property type="entry name" value="ALIPHATIC SULFONATES-BINDING PROTEIN-RELATED"/>
    <property type="match status" value="1"/>
</dbReference>
<accession>A0A5C5U0S1</accession>
<reference evidence="7 8" key="1">
    <citation type="journal article" date="2008" name="Int. J. Syst. Evol. Microbiol.">
        <title>Luteimonas marina sp. nov., isolated from seawater.</title>
        <authorList>
            <person name="Baik K.S."/>
            <person name="Park S.C."/>
            <person name="Kim M.S."/>
            <person name="Kim E.M."/>
            <person name="Park C."/>
            <person name="Chun J."/>
            <person name="Seong C.N."/>
        </authorList>
    </citation>
    <scope>NUCLEOTIDE SEQUENCE [LARGE SCALE GENOMIC DNA]</scope>
    <source>
        <strain evidence="7 8">FR1330</strain>
    </source>
</reference>
<evidence type="ECO:0000256" key="4">
    <source>
        <dbReference type="ARBA" id="ARBA00022519"/>
    </source>
</evidence>
<evidence type="ECO:0000256" key="2">
    <source>
        <dbReference type="ARBA" id="ARBA00022448"/>
    </source>
</evidence>
<dbReference type="AlphaFoldDB" id="A0A5C5U0S1"/>
<dbReference type="Pfam" id="PF13379">
    <property type="entry name" value="NMT1_2"/>
    <property type="match status" value="1"/>
</dbReference>
<protein>
    <submittedName>
        <fullName evidence="7">ABC transporter substrate-binding protein</fullName>
    </submittedName>
</protein>
<dbReference type="EMBL" id="VOHK01000005">
    <property type="protein sequence ID" value="TWT19278.1"/>
    <property type="molecule type" value="Genomic_DNA"/>
</dbReference>
<dbReference type="GO" id="GO:0012505">
    <property type="term" value="C:endomembrane system"/>
    <property type="evidence" value="ECO:0007669"/>
    <property type="project" value="UniProtKB-SubCell"/>
</dbReference>
<dbReference type="OrthoDB" id="9815454at2"/>
<name>A0A5C5U0S1_9GAMM</name>